<dbReference type="InterPro" id="IPR041049">
    <property type="entry name" value="DUF5615"/>
</dbReference>
<reference evidence="2" key="1">
    <citation type="journal article" date="2020" name="mSystems">
        <title>Genome- and Community-Level Interaction Insights into Carbon Utilization and Element Cycling Functions of Hydrothermarchaeota in Hydrothermal Sediment.</title>
        <authorList>
            <person name="Zhou Z."/>
            <person name="Liu Y."/>
            <person name="Xu W."/>
            <person name="Pan J."/>
            <person name="Luo Z.H."/>
            <person name="Li M."/>
        </authorList>
    </citation>
    <scope>NUCLEOTIDE SEQUENCE [LARGE SCALE GENOMIC DNA]</scope>
    <source>
        <strain evidence="2">HyVt-115</strain>
    </source>
</reference>
<dbReference type="Pfam" id="PF18480">
    <property type="entry name" value="DUF5615"/>
    <property type="match status" value="1"/>
</dbReference>
<organism evidence="2">
    <name type="scientific">Thermosulfidibacter takaii</name>
    <dbReference type="NCBI Taxonomy" id="412593"/>
    <lineage>
        <taxon>Bacteria</taxon>
        <taxon>Pseudomonadati</taxon>
        <taxon>Thermosulfidibacterota</taxon>
        <taxon>Thermosulfidibacteria</taxon>
        <taxon>Thermosulfidibacterales</taxon>
        <taxon>Thermosulfidibacteraceae</taxon>
    </lineage>
</organism>
<comment type="caution">
    <text evidence="2">The sequence shown here is derived from an EMBL/GenBank/DDBJ whole genome shotgun (WGS) entry which is preliminary data.</text>
</comment>
<sequence>MRFKVDENLPVETAEVLRQAGFSAATVAEEGIKGATDPTVIEMCQKESRTLITLDTDFADIRSYPPEKYNGLVVLRLKRQDKRHVLEIVSRIVELLPKEQLKGRLWIVEESLVRIRGKEE</sequence>
<dbReference type="Proteomes" id="UP000885690">
    <property type="component" value="Unassembled WGS sequence"/>
</dbReference>
<name>A0A7C0U6H2_9BACT</name>
<proteinExistence type="predicted"/>
<evidence type="ECO:0000313" key="2">
    <source>
        <dbReference type="EMBL" id="HDD53001.1"/>
    </source>
</evidence>
<protein>
    <recommendedName>
        <fullName evidence="1">DUF5615 domain-containing protein</fullName>
    </recommendedName>
</protein>
<dbReference type="EMBL" id="DQWS01000111">
    <property type="protein sequence ID" value="HDD53001.1"/>
    <property type="molecule type" value="Genomic_DNA"/>
</dbReference>
<accession>A0A7C0U6H2</accession>
<evidence type="ECO:0000259" key="1">
    <source>
        <dbReference type="Pfam" id="PF18480"/>
    </source>
</evidence>
<dbReference type="AlphaFoldDB" id="A0A7C0U6H2"/>
<feature type="domain" description="DUF5615" evidence="1">
    <location>
        <begin position="1"/>
        <end position="110"/>
    </location>
</feature>
<gene>
    <name evidence="2" type="ORF">ENF32_02905</name>
</gene>